<evidence type="ECO:0000256" key="1">
    <source>
        <dbReference type="ARBA" id="ARBA00004186"/>
    </source>
</evidence>
<keyword evidence="7" id="KW-0493">Microtubule</keyword>
<evidence type="ECO:0000256" key="9">
    <source>
        <dbReference type="ARBA" id="ARBA00022838"/>
    </source>
</evidence>
<keyword evidence="8" id="KW-0498">Mitosis</keyword>
<keyword evidence="11" id="KW-0131">Cell cycle</keyword>
<comment type="caution">
    <text evidence="16">The sequence shown here is derived from an EMBL/GenBank/DDBJ whole genome shotgun (WGS) entry which is preliminary data.</text>
</comment>
<evidence type="ECO:0000256" key="8">
    <source>
        <dbReference type="ARBA" id="ARBA00022776"/>
    </source>
</evidence>
<evidence type="ECO:0000256" key="10">
    <source>
        <dbReference type="ARBA" id="ARBA00023212"/>
    </source>
</evidence>
<feature type="region of interest" description="Disordered" evidence="14">
    <location>
        <begin position="122"/>
        <end position="155"/>
    </location>
</feature>
<dbReference type="InterPro" id="IPR026762">
    <property type="entry name" value="Ska2"/>
</dbReference>
<evidence type="ECO:0000256" key="5">
    <source>
        <dbReference type="ARBA" id="ARBA00022490"/>
    </source>
</evidence>
<dbReference type="AlphaFoldDB" id="A0AAV1Q2Y3"/>
<dbReference type="GO" id="GO:0007059">
    <property type="term" value="P:chromosome segregation"/>
    <property type="evidence" value="ECO:0007669"/>
    <property type="project" value="InterPro"/>
</dbReference>
<dbReference type="Gene3D" id="6.10.250.1380">
    <property type="match status" value="1"/>
</dbReference>
<dbReference type="EMBL" id="CAWUFR010000402">
    <property type="protein sequence ID" value="CAK6977312.1"/>
    <property type="molecule type" value="Genomic_DNA"/>
</dbReference>
<dbReference type="PANTHER" id="PTHR32017:SF3">
    <property type="entry name" value="SPINDLE AND KINETOCHORE-ASSOCIATED PROTEIN 2"/>
    <property type="match status" value="1"/>
</dbReference>
<evidence type="ECO:0000256" key="12">
    <source>
        <dbReference type="ARBA" id="ARBA00023328"/>
    </source>
</evidence>
<reference evidence="16 17" key="1">
    <citation type="submission" date="2024-01" db="EMBL/GenBank/DDBJ databases">
        <authorList>
            <person name="Alioto T."/>
            <person name="Alioto T."/>
            <person name="Gomez Garrido J."/>
        </authorList>
    </citation>
    <scope>NUCLEOTIDE SEQUENCE [LARGE SCALE GENOMIC DNA]</scope>
</reference>
<evidence type="ECO:0000256" key="11">
    <source>
        <dbReference type="ARBA" id="ARBA00023306"/>
    </source>
</evidence>
<dbReference type="GO" id="GO:0000278">
    <property type="term" value="P:mitotic cell cycle"/>
    <property type="evidence" value="ECO:0007669"/>
    <property type="project" value="TreeGrafter"/>
</dbReference>
<evidence type="ECO:0000256" key="3">
    <source>
        <dbReference type="ARBA" id="ARBA00010684"/>
    </source>
</evidence>
<evidence type="ECO:0000259" key="15">
    <source>
        <dbReference type="Pfam" id="PF16740"/>
    </source>
</evidence>
<dbReference type="GO" id="GO:0005876">
    <property type="term" value="C:spindle microtubule"/>
    <property type="evidence" value="ECO:0007669"/>
    <property type="project" value="InterPro"/>
</dbReference>
<evidence type="ECO:0000256" key="14">
    <source>
        <dbReference type="SAM" id="MobiDB-lite"/>
    </source>
</evidence>
<organism evidence="16 17">
    <name type="scientific">Scomber scombrus</name>
    <name type="common">Atlantic mackerel</name>
    <name type="synonym">Scomber vernalis</name>
    <dbReference type="NCBI Taxonomy" id="13677"/>
    <lineage>
        <taxon>Eukaryota</taxon>
        <taxon>Metazoa</taxon>
        <taxon>Chordata</taxon>
        <taxon>Craniata</taxon>
        <taxon>Vertebrata</taxon>
        <taxon>Euteleostomi</taxon>
        <taxon>Actinopterygii</taxon>
        <taxon>Neopterygii</taxon>
        <taxon>Teleostei</taxon>
        <taxon>Neoteleostei</taxon>
        <taxon>Acanthomorphata</taxon>
        <taxon>Pelagiaria</taxon>
        <taxon>Scombriformes</taxon>
        <taxon>Scombridae</taxon>
        <taxon>Scomber</taxon>
    </lineage>
</organism>
<evidence type="ECO:0000313" key="16">
    <source>
        <dbReference type="EMBL" id="CAK6977312.1"/>
    </source>
</evidence>
<dbReference type="GO" id="GO:0051301">
    <property type="term" value="P:cell division"/>
    <property type="evidence" value="ECO:0007669"/>
    <property type="project" value="UniProtKB-KW"/>
</dbReference>
<protein>
    <recommendedName>
        <fullName evidence="13">Protein FAM33A</fullName>
    </recommendedName>
</protein>
<name>A0AAV1Q2Y3_SCOSC</name>
<evidence type="ECO:0000256" key="6">
    <source>
        <dbReference type="ARBA" id="ARBA00022618"/>
    </source>
</evidence>
<evidence type="ECO:0000313" key="17">
    <source>
        <dbReference type="Proteomes" id="UP001314229"/>
    </source>
</evidence>
<keyword evidence="12" id="KW-0137">Centromere</keyword>
<evidence type="ECO:0000256" key="13">
    <source>
        <dbReference type="ARBA" id="ARBA00029651"/>
    </source>
</evidence>
<sequence length="155" mass="17481">METTVEKLEAMFQKSEADLEYIERRLKLDFINNSAENGCPTEENPAVMLENLRAIKAKHTALCSQLKDIAAAQKESMDSIRINLISVMGLIQHFQQTTDVEVQTLTESEHESTEFLGSAISQTTTEVPPFVEMSGQQHPPSTPEESENDQRYQHV</sequence>
<keyword evidence="10" id="KW-0206">Cytoskeleton</keyword>
<dbReference type="InterPro" id="IPR042091">
    <property type="entry name" value="Ska2_N"/>
</dbReference>
<dbReference type="Pfam" id="PF16740">
    <property type="entry name" value="SKA2"/>
    <property type="match status" value="1"/>
</dbReference>
<comment type="similarity">
    <text evidence="3">Belongs to the SKA2 family.</text>
</comment>
<dbReference type="GO" id="GO:0008017">
    <property type="term" value="F:microtubule binding"/>
    <property type="evidence" value="ECO:0007669"/>
    <property type="project" value="InterPro"/>
</dbReference>
<dbReference type="GO" id="GO:0000940">
    <property type="term" value="C:outer kinetochore"/>
    <property type="evidence" value="ECO:0007669"/>
    <property type="project" value="InterPro"/>
</dbReference>
<feature type="domain" description="Ska2 N-terminal" evidence="15">
    <location>
        <begin position="2"/>
        <end position="114"/>
    </location>
</feature>
<accession>A0AAV1Q2Y3</accession>
<keyword evidence="5" id="KW-0963">Cytoplasm</keyword>
<comment type="subcellular location">
    <subcellularLocation>
        <location evidence="2">Chromosome</location>
        <location evidence="2">Centromere</location>
        <location evidence="2">Kinetochore</location>
    </subcellularLocation>
    <subcellularLocation>
        <location evidence="1">Cytoplasm</location>
        <location evidence="1">Cytoskeleton</location>
        <location evidence="1">Spindle</location>
    </subcellularLocation>
</comment>
<evidence type="ECO:0000256" key="4">
    <source>
        <dbReference type="ARBA" id="ARBA00022454"/>
    </source>
</evidence>
<dbReference type="PANTHER" id="PTHR32017">
    <property type="entry name" value="SPINDLE AND KINETOCHORE-ASSOCIATED PROTEIN 2"/>
    <property type="match status" value="1"/>
</dbReference>
<gene>
    <name evidence="16" type="ORF">FSCOSCO3_A012837</name>
</gene>
<keyword evidence="6" id="KW-0132">Cell division</keyword>
<evidence type="ECO:0000256" key="2">
    <source>
        <dbReference type="ARBA" id="ARBA00004629"/>
    </source>
</evidence>
<evidence type="ECO:0000256" key="7">
    <source>
        <dbReference type="ARBA" id="ARBA00022701"/>
    </source>
</evidence>
<dbReference type="Proteomes" id="UP001314229">
    <property type="component" value="Unassembled WGS sequence"/>
</dbReference>
<proteinExistence type="inferred from homology"/>
<keyword evidence="9" id="KW-0995">Kinetochore</keyword>
<keyword evidence="4" id="KW-0158">Chromosome</keyword>
<keyword evidence="17" id="KW-1185">Reference proteome</keyword>